<evidence type="ECO:0000313" key="1">
    <source>
        <dbReference type="EMBL" id="GAH00217.1"/>
    </source>
</evidence>
<name>X1BYZ2_9ZZZZ</name>
<organism evidence="1">
    <name type="scientific">marine sediment metagenome</name>
    <dbReference type="NCBI Taxonomy" id="412755"/>
    <lineage>
        <taxon>unclassified sequences</taxon>
        <taxon>metagenomes</taxon>
        <taxon>ecological metagenomes</taxon>
    </lineage>
</organism>
<proteinExistence type="predicted"/>
<comment type="caution">
    <text evidence="1">The sequence shown here is derived from an EMBL/GenBank/DDBJ whole genome shotgun (WGS) entry which is preliminary data.</text>
</comment>
<accession>X1BYZ2</accession>
<dbReference type="AlphaFoldDB" id="X1BYZ2"/>
<gene>
    <name evidence="1" type="ORF">S01H4_45571</name>
</gene>
<protein>
    <submittedName>
        <fullName evidence="1">Uncharacterized protein</fullName>
    </submittedName>
</protein>
<dbReference type="EMBL" id="BART01025383">
    <property type="protein sequence ID" value="GAH00217.1"/>
    <property type="molecule type" value="Genomic_DNA"/>
</dbReference>
<sequence length="53" mass="6168">MKSPNWILEVATLDNYLAYKYMPKNSLDVEMDIIPTFLFVDGENGEIQNFIIL</sequence>
<reference evidence="1" key="1">
    <citation type="journal article" date="2014" name="Front. Microbiol.">
        <title>High frequency of phylogenetically diverse reductive dehalogenase-homologous genes in deep subseafloor sedimentary metagenomes.</title>
        <authorList>
            <person name="Kawai M."/>
            <person name="Futagami T."/>
            <person name="Toyoda A."/>
            <person name="Takaki Y."/>
            <person name="Nishi S."/>
            <person name="Hori S."/>
            <person name="Arai W."/>
            <person name="Tsubouchi T."/>
            <person name="Morono Y."/>
            <person name="Uchiyama I."/>
            <person name="Ito T."/>
            <person name="Fujiyama A."/>
            <person name="Inagaki F."/>
            <person name="Takami H."/>
        </authorList>
    </citation>
    <scope>NUCLEOTIDE SEQUENCE</scope>
    <source>
        <strain evidence="1">Expedition CK06-06</strain>
    </source>
</reference>